<evidence type="ECO:0000313" key="4">
    <source>
        <dbReference type="Proteomes" id="UP000177159"/>
    </source>
</evidence>
<dbReference type="Proteomes" id="UP000177159">
    <property type="component" value="Unassembled WGS sequence"/>
</dbReference>
<protein>
    <submittedName>
        <fullName evidence="3">Uncharacterized protein</fullName>
    </submittedName>
</protein>
<feature type="compositionally biased region" description="Low complexity" evidence="1">
    <location>
        <begin position="99"/>
        <end position="108"/>
    </location>
</feature>
<accession>A0A1F7GVY6</accession>
<gene>
    <name evidence="3" type="ORF">A3C24_01565</name>
</gene>
<feature type="transmembrane region" description="Helical" evidence="2">
    <location>
        <begin position="12"/>
        <end position="33"/>
    </location>
</feature>
<proteinExistence type="predicted"/>
<keyword evidence="2" id="KW-1133">Transmembrane helix</keyword>
<evidence type="ECO:0000313" key="3">
    <source>
        <dbReference type="EMBL" id="OGK23071.1"/>
    </source>
</evidence>
<comment type="caution">
    <text evidence="3">The sequence shown here is derived from an EMBL/GenBank/DDBJ whole genome shotgun (WGS) entry which is preliminary data.</text>
</comment>
<dbReference type="EMBL" id="MFZM01000027">
    <property type="protein sequence ID" value="OGK23071.1"/>
    <property type="molecule type" value="Genomic_DNA"/>
</dbReference>
<organism evidence="3 4">
    <name type="scientific">Candidatus Roizmanbacteria bacterium RIFCSPHIGHO2_02_FULL_37_24</name>
    <dbReference type="NCBI Taxonomy" id="1802037"/>
    <lineage>
        <taxon>Bacteria</taxon>
        <taxon>Candidatus Roizmaniibacteriota</taxon>
    </lineage>
</organism>
<sequence length="452" mass="49461">MKNRNKTIFSDKNLLIIISIVFVVLIANITKIFTFEQSKTKILGLLTQNSSQITQPTQPPPQDIQEPTQPLVAPTSTPQLFPSPTPIPAIPTEPPVYNTQPTPTLTPTPTITETVLVQARQDSSQLVNISDPNVELNLTNTNEQLVIIATNTSTSTQTTNQTTTQTTTSTSQPTYRDLITVSQTTTSNQTNISPTPIVSNNTASDPNARLLDTNSTDSQIVTVIDDIYVEDSPNIFDFGTNDQSSSTEDKNIIQQTTDSILSLFGIGESTNVTSSPIAQTSNQNQLQGVELVDESEIIVNSILNAHKLQVAAVGEQSVSIKRAEVAAITTLPVKLSVNNVSFKVETSAGERQVTYFADSIVDTLQIQHFIDNVKPTTNVKLSDSAQTDKLIKLSELNGELVYEIIGETRQYLFLIIPINVNRGYIVSAEVKQIRGFQQSTKDRILDMLSLEI</sequence>
<name>A0A1F7GVY6_9BACT</name>
<evidence type="ECO:0000256" key="2">
    <source>
        <dbReference type="SAM" id="Phobius"/>
    </source>
</evidence>
<feature type="region of interest" description="Disordered" evidence="1">
    <location>
        <begin position="184"/>
        <end position="203"/>
    </location>
</feature>
<feature type="compositionally biased region" description="Pro residues" evidence="1">
    <location>
        <begin position="81"/>
        <end position="94"/>
    </location>
</feature>
<feature type="compositionally biased region" description="Low complexity" evidence="1">
    <location>
        <begin position="184"/>
        <end position="196"/>
    </location>
</feature>
<feature type="region of interest" description="Disordered" evidence="1">
    <location>
        <begin position="52"/>
        <end position="108"/>
    </location>
</feature>
<keyword evidence="2" id="KW-0812">Transmembrane</keyword>
<reference evidence="3 4" key="1">
    <citation type="journal article" date="2016" name="Nat. Commun.">
        <title>Thousands of microbial genomes shed light on interconnected biogeochemical processes in an aquifer system.</title>
        <authorList>
            <person name="Anantharaman K."/>
            <person name="Brown C.T."/>
            <person name="Hug L.A."/>
            <person name="Sharon I."/>
            <person name="Castelle C.J."/>
            <person name="Probst A.J."/>
            <person name="Thomas B.C."/>
            <person name="Singh A."/>
            <person name="Wilkins M.J."/>
            <person name="Karaoz U."/>
            <person name="Brodie E.L."/>
            <person name="Williams K.H."/>
            <person name="Hubbard S.S."/>
            <person name="Banfield J.F."/>
        </authorList>
    </citation>
    <scope>NUCLEOTIDE SEQUENCE [LARGE SCALE GENOMIC DNA]</scope>
</reference>
<dbReference type="AlphaFoldDB" id="A0A1F7GVY6"/>
<keyword evidence="2" id="KW-0472">Membrane</keyword>
<evidence type="ECO:0000256" key="1">
    <source>
        <dbReference type="SAM" id="MobiDB-lite"/>
    </source>
</evidence>